<keyword evidence="3" id="KW-0808">Transferase</keyword>
<dbReference type="InterPro" id="IPR036322">
    <property type="entry name" value="WD40_repeat_dom_sf"/>
</dbReference>
<dbReference type="GO" id="GO:0016740">
    <property type="term" value="F:transferase activity"/>
    <property type="evidence" value="ECO:0007669"/>
    <property type="project" value="UniProtKB-KW"/>
</dbReference>
<keyword evidence="4" id="KW-0732">Signal</keyword>
<comment type="subcellular location">
    <subcellularLocation>
        <location evidence="1">Periplasm</location>
    </subcellularLocation>
</comment>
<dbReference type="RefSeq" id="WP_159367822.1">
    <property type="nucleotide sequence ID" value="NZ_CP047218.1"/>
</dbReference>
<evidence type="ECO:0000313" key="8">
    <source>
        <dbReference type="EMBL" id="QHD69747.1"/>
    </source>
</evidence>
<evidence type="ECO:0000259" key="7">
    <source>
        <dbReference type="Pfam" id="PF16822"/>
    </source>
</evidence>
<accession>A0A6P1GMD2</accession>
<protein>
    <recommendedName>
        <fullName evidence="7">AlgX/AlgJ SGNH hydrolase-like domain-containing protein</fullName>
    </recommendedName>
</protein>
<feature type="domain" description="AlgX/AlgJ SGNH hydrolase-like" evidence="7">
    <location>
        <begin position="13"/>
        <end position="178"/>
    </location>
</feature>
<proteinExistence type="predicted"/>
<dbReference type="UniPathway" id="UPA00286"/>
<name>A0A6P1GMD2_SPHYA</name>
<reference evidence="8 9" key="1">
    <citation type="submission" date="2019-12" db="EMBL/GenBank/DDBJ databases">
        <title>Functional and genomic insights into the Sphingobium yanoikuyae YC-JY1, a bacterium efficiently degrading bisphenol A.</title>
        <authorList>
            <person name="Jia Y."/>
            <person name="Li X."/>
            <person name="Wang J."/>
            <person name="Eltoukhy A."/>
            <person name="Lamraoui I."/>
            <person name="Yan Y."/>
        </authorList>
    </citation>
    <scope>NUCLEOTIDE SEQUENCE [LARGE SCALE GENOMIC DNA]</scope>
    <source>
        <strain evidence="8 9">YC-JY1</strain>
    </source>
</reference>
<dbReference type="GO" id="GO:0042121">
    <property type="term" value="P:alginic acid biosynthetic process"/>
    <property type="evidence" value="ECO:0007669"/>
    <property type="project" value="UniProtKB-UniPathway"/>
</dbReference>
<gene>
    <name evidence="8" type="ORF">GS397_23740</name>
</gene>
<sequence length="457" mass="52335">MLVEGSVINNTLIGKNEWLYLWQGGQRQFDFLTSRSSPSPQSITNFLNNIEDRVKFCQNNDIRYIHIVYPSKPVVMPENLPEFISGEVRSLFKRCYEDFIKKCLTESVLYPLDSLVKEKNSAPVFRQYDTHMTDYGNAIVSREILRHLGENHDPLLFFKSQPQNRIGDLAKMADVKKTVVENALKSISNVDQSWDNRAFLPGNTDNVVIVHNPNSASDKRLLALGDSFLRDGLSSLSTFYRDILYIRSDLFQKDAIALFAPDAIISANAERYMCQISSDSDADGILLKCYGRANYHPSDAYVAAFNAQIGYRAYPKRYQNWAKKIKSLSFEGIGVGEPNNQIDFSDIDNGYMISSGTDPQIIINESMLDKELSYKLIFSIDSQHPGIFQIFYDNENNDKLFKFNEENSIKFDIKNGKNIFECNIPKNRNSNSIRIDPVNFEGYFRINYLTAHLNFCD</sequence>
<comment type="pathway">
    <text evidence="2">Glycan biosynthesis; alginate biosynthesis.</text>
</comment>
<keyword evidence="6" id="KW-0016">Alginate biosynthesis</keyword>
<dbReference type="SUPFAM" id="SSF50978">
    <property type="entry name" value="WD40 repeat-like"/>
    <property type="match status" value="1"/>
</dbReference>
<keyword evidence="5" id="KW-0574">Periplasm</keyword>
<evidence type="ECO:0000256" key="5">
    <source>
        <dbReference type="ARBA" id="ARBA00022764"/>
    </source>
</evidence>
<dbReference type="AlphaFoldDB" id="A0A6P1GMD2"/>
<dbReference type="Pfam" id="PF16822">
    <property type="entry name" value="ALGX"/>
    <property type="match status" value="1"/>
</dbReference>
<dbReference type="Proteomes" id="UP000464086">
    <property type="component" value="Chromosome"/>
</dbReference>
<evidence type="ECO:0000313" key="9">
    <source>
        <dbReference type="Proteomes" id="UP000464086"/>
    </source>
</evidence>
<evidence type="ECO:0000256" key="1">
    <source>
        <dbReference type="ARBA" id="ARBA00004418"/>
    </source>
</evidence>
<evidence type="ECO:0000256" key="2">
    <source>
        <dbReference type="ARBA" id="ARBA00005182"/>
    </source>
</evidence>
<dbReference type="InterPro" id="IPR031811">
    <property type="entry name" value="ALGX/ALGJ_SGNH-like"/>
</dbReference>
<evidence type="ECO:0000256" key="6">
    <source>
        <dbReference type="ARBA" id="ARBA00022841"/>
    </source>
</evidence>
<organism evidence="8 9">
    <name type="scientific">Sphingobium yanoikuyae</name>
    <name type="common">Sphingomonas yanoikuyae</name>
    <dbReference type="NCBI Taxonomy" id="13690"/>
    <lineage>
        <taxon>Bacteria</taxon>
        <taxon>Pseudomonadati</taxon>
        <taxon>Pseudomonadota</taxon>
        <taxon>Alphaproteobacteria</taxon>
        <taxon>Sphingomonadales</taxon>
        <taxon>Sphingomonadaceae</taxon>
        <taxon>Sphingobium</taxon>
    </lineage>
</organism>
<dbReference type="EMBL" id="CP047218">
    <property type="protein sequence ID" value="QHD69747.1"/>
    <property type="molecule type" value="Genomic_DNA"/>
</dbReference>
<evidence type="ECO:0000256" key="3">
    <source>
        <dbReference type="ARBA" id="ARBA00022679"/>
    </source>
</evidence>
<dbReference type="GO" id="GO:0042597">
    <property type="term" value="C:periplasmic space"/>
    <property type="evidence" value="ECO:0007669"/>
    <property type="project" value="UniProtKB-SubCell"/>
</dbReference>
<evidence type="ECO:0000256" key="4">
    <source>
        <dbReference type="ARBA" id="ARBA00022729"/>
    </source>
</evidence>